<organism evidence="1 2">
    <name type="scientific">Porphyromonas crevioricanis</name>
    <dbReference type="NCBI Taxonomy" id="393921"/>
    <lineage>
        <taxon>Bacteria</taxon>
        <taxon>Pseudomonadati</taxon>
        <taxon>Bacteroidota</taxon>
        <taxon>Bacteroidia</taxon>
        <taxon>Bacteroidales</taxon>
        <taxon>Porphyromonadaceae</taxon>
        <taxon>Porphyromonas</taxon>
    </lineage>
</organism>
<name>A0A0A2FGA5_9PORP</name>
<reference evidence="1 2" key="1">
    <citation type="submission" date="2018-06" db="EMBL/GenBank/DDBJ databases">
        <authorList>
            <consortium name="Pathogen Informatics"/>
            <person name="Doyle S."/>
        </authorList>
    </citation>
    <scope>NUCLEOTIDE SEQUENCE [LARGE SCALE GENOMIC DNA]</scope>
    <source>
        <strain evidence="1 2">NCTC12858</strain>
    </source>
</reference>
<proteinExistence type="predicted"/>
<dbReference type="RefSeq" id="WP_023939939.1">
    <property type="nucleotide sequence ID" value="NZ_JQJB01000006.1"/>
</dbReference>
<gene>
    <name evidence="1" type="ORF">NCTC12858_00322</name>
</gene>
<dbReference type="EMBL" id="LS483447">
    <property type="protein sequence ID" value="SQH72499.1"/>
    <property type="molecule type" value="Genomic_DNA"/>
</dbReference>
<protein>
    <submittedName>
        <fullName evidence="1">Uncharacterized protein</fullName>
    </submittedName>
</protein>
<sequence>MKQERFGSLDKSPLELFLTPSKDLLSEPLARLRISRNWEKELKPEDVIGQRHLTPRKTSIADRSFSIDPKIAC</sequence>
<keyword evidence="2" id="KW-1185">Reference proteome</keyword>
<dbReference type="KEGG" id="pcre:NCTC12858_00322"/>
<evidence type="ECO:0000313" key="1">
    <source>
        <dbReference type="EMBL" id="SQH72499.1"/>
    </source>
</evidence>
<accession>A0A0A2FGA5</accession>
<dbReference type="Proteomes" id="UP000249300">
    <property type="component" value="Chromosome 1"/>
</dbReference>
<evidence type="ECO:0000313" key="2">
    <source>
        <dbReference type="Proteomes" id="UP000249300"/>
    </source>
</evidence>
<dbReference type="AlphaFoldDB" id="A0A0A2FGA5"/>